<gene>
    <name evidence="1" type="ORF">VFH_II211720</name>
</gene>
<name>A0AAV0ZPM5_VICFA</name>
<protein>
    <submittedName>
        <fullName evidence="1">Uncharacterized protein</fullName>
    </submittedName>
</protein>
<dbReference type="AlphaFoldDB" id="A0AAV0ZPM5"/>
<accession>A0AAV0ZPM5</accession>
<proteinExistence type="predicted"/>
<sequence length="233" mass="27123">MNERRWGYEHAVEIDLYRWNLFKATCIVKEIIELEHSEYWLWWYNNDLDRYSRMISDSDVDKVYQYVMEMKCVVHIYVEHKGKCNAQEADVGDVQEDDVLGVEQDEVGNDVGGVEHVEVGNVIGVEHVKDERDLGLDDCFGVIENQVEERGKKGRMKVAARKHKHTPTKLQIGVDNVWSSSCMDNEMDINYVSDKLGSSDSNACDGEKKPKYLRFKRKDLDKNYKFKVGLEFV</sequence>
<dbReference type="EMBL" id="OX451737">
    <property type="protein sequence ID" value="CAI8600224.1"/>
    <property type="molecule type" value="Genomic_DNA"/>
</dbReference>
<reference evidence="1 2" key="1">
    <citation type="submission" date="2023-01" db="EMBL/GenBank/DDBJ databases">
        <authorList>
            <person name="Kreplak J."/>
        </authorList>
    </citation>
    <scope>NUCLEOTIDE SEQUENCE [LARGE SCALE GENOMIC DNA]</scope>
</reference>
<organism evidence="1 2">
    <name type="scientific">Vicia faba</name>
    <name type="common">Broad bean</name>
    <name type="synonym">Faba vulgaris</name>
    <dbReference type="NCBI Taxonomy" id="3906"/>
    <lineage>
        <taxon>Eukaryota</taxon>
        <taxon>Viridiplantae</taxon>
        <taxon>Streptophyta</taxon>
        <taxon>Embryophyta</taxon>
        <taxon>Tracheophyta</taxon>
        <taxon>Spermatophyta</taxon>
        <taxon>Magnoliopsida</taxon>
        <taxon>eudicotyledons</taxon>
        <taxon>Gunneridae</taxon>
        <taxon>Pentapetalae</taxon>
        <taxon>rosids</taxon>
        <taxon>fabids</taxon>
        <taxon>Fabales</taxon>
        <taxon>Fabaceae</taxon>
        <taxon>Papilionoideae</taxon>
        <taxon>50 kb inversion clade</taxon>
        <taxon>NPAAA clade</taxon>
        <taxon>Hologalegina</taxon>
        <taxon>IRL clade</taxon>
        <taxon>Fabeae</taxon>
        <taxon>Vicia</taxon>
    </lineage>
</organism>
<evidence type="ECO:0000313" key="2">
    <source>
        <dbReference type="Proteomes" id="UP001157006"/>
    </source>
</evidence>
<evidence type="ECO:0000313" key="1">
    <source>
        <dbReference type="EMBL" id="CAI8600224.1"/>
    </source>
</evidence>
<dbReference type="Proteomes" id="UP001157006">
    <property type="component" value="Chromosome 2"/>
</dbReference>
<keyword evidence="2" id="KW-1185">Reference proteome</keyword>